<sequence>ALAELKKEKNGNNSNLQQTLSKENEELTEDMEIKDEEIERLKEEEMRGQHARFTELLQEKDRQILELQLRSLEYPTTFKEHILCLFSFCKSYCSFRLRFLIVIAIVLCGQYDVAIQYYEKVLQIQLKRLGRRHIDVASSYYYLGLDIMAMDKMTRQLNTMKNH</sequence>
<accession>X6MFH6</accession>
<feature type="region of interest" description="Disordered" evidence="1">
    <location>
        <begin position="1"/>
        <end position="30"/>
    </location>
</feature>
<dbReference type="InterPro" id="IPR011990">
    <property type="entry name" value="TPR-like_helical_dom_sf"/>
</dbReference>
<feature type="compositionally biased region" description="Basic and acidic residues" evidence="1">
    <location>
        <begin position="1"/>
        <end position="10"/>
    </location>
</feature>
<dbReference type="EMBL" id="ASPP01021084">
    <property type="protein sequence ID" value="ETO12773.1"/>
    <property type="molecule type" value="Genomic_DNA"/>
</dbReference>
<comment type="caution">
    <text evidence="2">The sequence shown here is derived from an EMBL/GenBank/DDBJ whole genome shotgun (WGS) entry which is preliminary data.</text>
</comment>
<feature type="non-terminal residue" evidence="2">
    <location>
        <position position="1"/>
    </location>
</feature>
<gene>
    <name evidence="2" type="ORF">RFI_24603</name>
</gene>
<feature type="compositionally biased region" description="Polar residues" evidence="1">
    <location>
        <begin position="11"/>
        <end position="21"/>
    </location>
</feature>
<dbReference type="SUPFAM" id="SSF48452">
    <property type="entry name" value="TPR-like"/>
    <property type="match status" value="1"/>
</dbReference>
<proteinExistence type="predicted"/>
<organism evidence="2 3">
    <name type="scientific">Reticulomyxa filosa</name>
    <dbReference type="NCBI Taxonomy" id="46433"/>
    <lineage>
        <taxon>Eukaryota</taxon>
        <taxon>Sar</taxon>
        <taxon>Rhizaria</taxon>
        <taxon>Retaria</taxon>
        <taxon>Foraminifera</taxon>
        <taxon>Monothalamids</taxon>
        <taxon>Reticulomyxidae</taxon>
        <taxon>Reticulomyxa</taxon>
    </lineage>
</organism>
<dbReference type="Gene3D" id="1.25.40.10">
    <property type="entry name" value="Tetratricopeptide repeat domain"/>
    <property type="match status" value="1"/>
</dbReference>
<name>X6MFH6_RETFI</name>
<dbReference type="Proteomes" id="UP000023152">
    <property type="component" value="Unassembled WGS sequence"/>
</dbReference>
<evidence type="ECO:0000313" key="3">
    <source>
        <dbReference type="Proteomes" id="UP000023152"/>
    </source>
</evidence>
<protein>
    <submittedName>
        <fullName evidence="2">Uncharacterized protein</fullName>
    </submittedName>
</protein>
<keyword evidence="3" id="KW-1185">Reference proteome</keyword>
<evidence type="ECO:0000256" key="1">
    <source>
        <dbReference type="SAM" id="MobiDB-lite"/>
    </source>
</evidence>
<dbReference type="AlphaFoldDB" id="X6MFH6"/>
<reference evidence="2 3" key="1">
    <citation type="journal article" date="2013" name="Curr. Biol.">
        <title>The Genome of the Foraminiferan Reticulomyxa filosa.</title>
        <authorList>
            <person name="Glockner G."/>
            <person name="Hulsmann N."/>
            <person name="Schleicher M."/>
            <person name="Noegel A.A."/>
            <person name="Eichinger L."/>
            <person name="Gallinger C."/>
            <person name="Pawlowski J."/>
            <person name="Sierra R."/>
            <person name="Euteneuer U."/>
            <person name="Pillet L."/>
            <person name="Moustafa A."/>
            <person name="Platzer M."/>
            <person name="Groth M."/>
            <person name="Szafranski K."/>
            <person name="Schliwa M."/>
        </authorList>
    </citation>
    <scope>NUCLEOTIDE SEQUENCE [LARGE SCALE GENOMIC DNA]</scope>
</reference>
<evidence type="ECO:0000313" key="2">
    <source>
        <dbReference type="EMBL" id="ETO12773.1"/>
    </source>
</evidence>